<dbReference type="OMA" id="YWFISRT"/>
<reference evidence="1 2" key="1">
    <citation type="journal article" date="2019" name="Sci. Rep.">
        <title>Nanopore sequencing improves the draft genome of the human pathogenic amoeba Naegleria fowleri.</title>
        <authorList>
            <person name="Liechti N."/>
            <person name="Schurch N."/>
            <person name="Bruggmann R."/>
            <person name="Wittwer M."/>
        </authorList>
    </citation>
    <scope>NUCLEOTIDE SEQUENCE [LARGE SCALE GENOMIC DNA]</scope>
    <source>
        <strain evidence="1 2">ATCC 30894</strain>
    </source>
</reference>
<evidence type="ECO:0000313" key="1">
    <source>
        <dbReference type="EMBL" id="KAF0974475.1"/>
    </source>
</evidence>
<dbReference type="RefSeq" id="XP_044559188.1">
    <property type="nucleotide sequence ID" value="XM_044710150.1"/>
</dbReference>
<name>A0A6A5BLN7_NAEFO</name>
<keyword evidence="2" id="KW-1185">Reference proteome</keyword>
<dbReference type="OrthoDB" id="10025474at2759"/>
<dbReference type="EMBL" id="VFQX01000052">
    <property type="protein sequence ID" value="KAF0974475.1"/>
    <property type="molecule type" value="Genomic_DNA"/>
</dbReference>
<dbReference type="Proteomes" id="UP000444721">
    <property type="component" value="Unassembled WGS sequence"/>
</dbReference>
<dbReference type="AlphaFoldDB" id="A0A6A5BLN7"/>
<accession>A0A6A5BLN7</accession>
<gene>
    <name evidence="1" type="ORF">FDP41_006507</name>
</gene>
<protein>
    <submittedName>
        <fullName evidence="1">Uncharacterized protein</fullName>
    </submittedName>
</protein>
<proteinExistence type="predicted"/>
<sequence length="714" mass="82146">MTLPRHHAAHSLVSGPILDGSRKLTLLSACIIVAFLFTFSENVHSVSSAITGDASPLSSSQSVVDTNKIIQLVNRLTLDISKEQSQKDLPFRSFPIQFAEQQGLFKSYIHMNNGGSDLKSTLIRRYAKIPDLNMFVTNFVVLAQIETQYLIENSKYGKQVDDVLDMSSLENAIQAILSYHDNNFNVSTPVYNFWPQRLLPNSKYYQAYPVNLVDPMNEFGSIEKYLEQVLKFLHLDALLDDIEDLAASFQFLAQAFHIPADYDDTSCNLALGSMLYKYIKNKNPNLYDKWNAKNSNIHALFNVFEQFSYHPSSAKQVPPPPFNTLLDSRSYYIFHQFLEQNPNLRLPMTWLMNTKQDRERYPAVAQPFNVNNIDLSVLTNFLFGISSHAIHRNDFELNNHPMIQQMMLNASEIIRCALMNDIEMDRPDLSLVYYPSVYDFYWFISRTSFLLRNSKYSNSVLSTISNSLYKSLTTYVTPKIIKLAQSTENGKNEFYWDDFLGDFKDKKYGEDRLFSTSLALSALLDTWTDEYPVTTTRTAATRTTQTTERDHGGKKTTTTERDLYNNILQQEYRRRRYHPNTPNTVKELISGGILYLQENLFSFMASHENAFFSGSVKGSSDYPYWYPSNYCEYLNGTKIRPVNQDDITSELIVGVEGIIEPSKLYDQMLKEKWFNMSVPTQFHGFATEGFPFWSSPALTLSMSQLVFSKWLNMN</sequence>
<comment type="caution">
    <text evidence="1">The sequence shown here is derived from an EMBL/GenBank/DDBJ whole genome shotgun (WGS) entry which is preliminary data.</text>
</comment>
<evidence type="ECO:0000313" key="2">
    <source>
        <dbReference type="Proteomes" id="UP000444721"/>
    </source>
</evidence>
<dbReference type="VEuPathDB" id="AmoebaDB:NF0021900"/>
<dbReference type="VEuPathDB" id="AmoebaDB:NfTy_089420"/>
<dbReference type="GeneID" id="68113725"/>
<organism evidence="1 2">
    <name type="scientific">Naegleria fowleri</name>
    <name type="common">Brain eating amoeba</name>
    <dbReference type="NCBI Taxonomy" id="5763"/>
    <lineage>
        <taxon>Eukaryota</taxon>
        <taxon>Discoba</taxon>
        <taxon>Heterolobosea</taxon>
        <taxon>Tetramitia</taxon>
        <taxon>Eutetramitia</taxon>
        <taxon>Vahlkampfiidae</taxon>
        <taxon>Naegleria</taxon>
    </lineage>
</organism>
<dbReference type="VEuPathDB" id="AmoebaDB:FDP41_006507"/>